<evidence type="ECO:0000313" key="2">
    <source>
        <dbReference type="EMBL" id="SKC97699.1"/>
    </source>
</evidence>
<keyword evidence="1" id="KW-0812">Transmembrane</keyword>
<proteinExistence type="predicted"/>
<organism evidence="2 3">
    <name type="scientific">Chitinophaga ginsengisegetis</name>
    <dbReference type="NCBI Taxonomy" id="393003"/>
    <lineage>
        <taxon>Bacteria</taxon>
        <taxon>Pseudomonadati</taxon>
        <taxon>Bacteroidota</taxon>
        <taxon>Chitinophagia</taxon>
        <taxon>Chitinophagales</taxon>
        <taxon>Chitinophagaceae</taxon>
        <taxon>Chitinophaga</taxon>
    </lineage>
</organism>
<accession>A0A1T5NBX1</accession>
<evidence type="ECO:0000256" key="1">
    <source>
        <dbReference type="SAM" id="Phobius"/>
    </source>
</evidence>
<gene>
    <name evidence="2" type="ORF">SAMN05660461_0981</name>
</gene>
<reference evidence="2 3" key="1">
    <citation type="submission" date="2017-02" db="EMBL/GenBank/DDBJ databases">
        <authorList>
            <person name="Peterson S.W."/>
        </authorList>
    </citation>
    <scope>NUCLEOTIDE SEQUENCE [LARGE SCALE GENOMIC DNA]</scope>
    <source>
        <strain evidence="2 3">DSM 18108</strain>
    </source>
</reference>
<protein>
    <submittedName>
        <fullName evidence="2">Uncharacterized protein</fullName>
    </submittedName>
</protein>
<name>A0A1T5NBX1_9BACT</name>
<feature type="transmembrane region" description="Helical" evidence="1">
    <location>
        <begin position="37"/>
        <end position="56"/>
    </location>
</feature>
<evidence type="ECO:0000313" key="3">
    <source>
        <dbReference type="Proteomes" id="UP000190166"/>
    </source>
</evidence>
<keyword evidence="3" id="KW-1185">Reference proteome</keyword>
<dbReference type="Proteomes" id="UP000190166">
    <property type="component" value="Unassembled WGS sequence"/>
</dbReference>
<dbReference type="AlphaFoldDB" id="A0A1T5NBX1"/>
<dbReference type="EMBL" id="FUZZ01000001">
    <property type="protein sequence ID" value="SKC97699.1"/>
    <property type="molecule type" value="Genomic_DNA"/>
</dbReference>
<keyword evidence="1" id="KW-1133">Transmembrane helix</keyword>
<sequence>MKTAVNIWGIREYEGDGKTCPLIPAHLPWYKKVTLTFFRFGVCPLCITMSVSYSIGKFFRRMKK</sequence>
<keyword evidence="1" id="KW-0472">Membrane</keyword>